<name>A0AAW0A4G8_9AGAR</name>
<organism evidence="2 3">
    <name type="scientific">Favolaschia claudopus</name>
    <dbReference type="NCBI Taxonomy" id="2862362"/>
    <lineage>
        <taxon>Eukaryota</taxon>
        <taxon>Fungi</taxon>
        <taxon>Dikarya</taxon>
        <taxon>Basidiomycota</taxon>
        <taxon>Agaricomycotina</taxon>
        <taxon>Agaricomycetes</taxon>
        <taxon>Agaricomycetidae</taxon>
        <taxon>Agaricales</taxon>
        <taxon>Marasmiineae</taxon>
        <taxon>Mycenaceae</taxon>
        <taxon>Favolaschia</taxon>
    </lineage>
</organism>
<evidence type="ECO:0000256" key="1">
    <source>
        <dbReference type="SAM" id="Coils"/>
    </source>
</evidence>
<dbReference type="Proteomes" id="UP001362999">
    <property type="component" value="Unassembled WGS sequence"/>
</dbReference>
<comment type="caution">
    <text evidence="2">The sequence shown here is derived from an EMBL/GenBank/DDBJ whole genome shotgun (WGS) entry which is preliminary data.</text>
</comment>
<evidence type="ECO:0000313" key="2">
    <source>
        <dbReference type="EMBL" id="KAK7000442.1"/>
    </source>
</evidence>
<accession>A0AAW0A4G8</accession>
<evidence type="ECO:0000313" key="3">
    <source>
        <dbReference type="Proteomes" id="UP001362999"/>
    </source>
</evidence>
<reference evidence="2 3" key="1">
    <citation type="journal article" date="2024" name="J Genomics">
        <title>Draft genome sequencing and assembly of Favolaschia claudopus CIRM-BRFM 2984 isolated from oak limbs.</title>
        <authorList>
            <person name="Navarro D."/>
            <person name="Drula E."/>
            <person name="Chaduli D."/>
            <person name="Cazenave R."/>
            <person name="Ahrendt S."/>
            <person name="Wang J."/>
            <person name="Lipzen A."/>
            <person name="Daum C."/>
            <person name="Barry K."/>
            <person name="Grigoriev I.V."/>
            <person name="Favel A."/>
            <person name="Rosso M.N."/>
            <person name="Martin F."/>
        </authorList>
    </citation>
    <scope>NUCLEOTIDE SEQUENCE [LARGE SCALE GENOMIC DNA]</scope>
    <source>
        <strain evidence="2 3">CIRM-BRFM 2984</strain>
    </source>
</reference>
<sequence>MLSKQRHGLFRPKRGIVNAAAKHKGALLARLKATPNAWHLERLSDTLKGQHLGNAKRRPKWTPFGDRFRHTPGYTLSTAVAIGFLYEGGEESIVPSHGWAAGDMYGRLRVKEGHEISVWGVGKRAHAYQHHYSSAHRRRNPPLTLPNYSDFVFLAAGHRSISWVSDPPKFETGRGCVLDAKSLSPIREGRFAEALDEGKELVALDEEAALELRTLEEELTRIEDEGIELLEREDEIALELRTLDADTELLTREEEATLELRTLEELEREIDAEDEATELARDDDGALKLRVLDELARDEEMMLELRALDDGTELLARARSRSLTGLQALKGTRRALW</sequence>
<dbReference type="AlphaFoldDB" id="A0AAW0A4G8"/>
<proteinExistence type="predicted"/>
<protein>
    <submittedName>
        <fullName evidence="2">Uncharacterized protein</fullName>
    </submittedName>
</protein>
<gene>
    <name evidence="2" type="ORF">R3P38DRAFT_3617403</name>
</gene>
<feature type="coiled-coil region" evidence="1">
    <location>
        <begin position="205"/>
        <end position="283"/>
    </location>
</feature>
<keyword evidence="1" id="KW-0175">Coiled coil</keyword>
<dbReference type="EMBL" id="JAWWNJ010000089">
    <property type="protein sequence ID" value="KAK7000442.1"/>
    <property type="molecule type" value="Genomic_DNA"/>
</dbReference>
<keyword evidence="3" id="KW-1185">Reference proteome</keyword>